<dbReference type="InterPro" id="IPR029058">
    <property type="entry name" value="AB_hydrolase_fold"/>
</dbReference>
<reference evidence="3 4" key="1">
    <citation type="submission" date="2013-08" db="EMBL/GenBank/DDBJ databases">
        <title>The genome sequence of Skermanella stibiiresistens.</title>
        <authorList>
            <person name="Zhu W."/>
            <person name="Wang G."/>
        </authorList>
    </citation>
    <scope>NUCLEOTIDE SEQUENCE [LARGE SCALE GENOMIC DNA]</scope>
    <source>
        <strain evidence="3 4">SB22</strain>
    </source>
</reference>
<dbReference type="AlphaFoldDB" id="W9GUI1"/>
<evidence type="ECO:0000313" key="3">
    <source>
        <dbReference type="EMBL" id="EWY37565.1"/>
    </source>
</evidence>
<dbReference type="Gene3D" id="3.40.50.1820">
    <property type="entry name" value="alpha/beta hydrolase"/>
    <property type="match status" value="1"/>
</dbReference>
<keyword evidence="2" id="KW-0378">Hydrolase</keyword>
<evidence type="ECO:0000313" key="4">
    <source>
        <dbReference type="Proteomes" id="UP000019486"/>
    </source>
</evidence>
<proteinExistence type="predicted"/>
<sequence length="331" mass="35906">MAQATGRALTVPRAPIFGRATVPWQPALQEVEDFGSNPGNLRMYRHVPPRLPPKAPLVVALHGCGQTAASFDHGAGWSTLAKRLGFALLLPEQRRANNFNRCFDWFSPGDMERDHGEPGSIRQMVDRMVGDHGLDPDRIYVTGLSAGGAMTSTLLAIYPDVFAGGAIIAGMPYKAAYGKFDALNAMVHGRVRPSIVWAGLVRAAALRRGRSPKVSIWHGDADRTVSPVNGAECVKQWVGVHRLARSPSVIDSVSGHTRNAWVDRAGETLVEEYVVKGMAHGTPVKAGATVAARGSMTAPYAFDMGIACVEHIAWFWGLSKKRPGRWTKPRR</sequence>
<organism evidence="3 4">
    <name type="scientific">Skermanella stibiiresistens SB22</name>
    <dbReference type="NCBI Taxonomy" id="1385369"/>
    <lineage>
        <taxon>Bacteria</taxon>
        <taxon>Pseudomonadati</taxon>
        <taxon>Pseudomonadota</taxon>
        <taxon>Alphaproteobacteria</taxon>
        <taxon>Rhodospirillales</taxon>
        <taxon>Azospirillaceae</taxon>
        <taxon>Skermanella</taxon>
    </lineage>
</organism>
<dbReference type="InterPro" id="IPR050955">
    <property type="entry name" value="Plant_Biomass_Hydrol_Est"/>
</dbReference>
<dbReference type="InterPro" id="IPR010126">
    <property type="entry name" value="Esterase_phb"/>
</dbReference>
<evidence type="ECO:0000256" key="1">
    <source>
        <dbReference type="ARBA" id="ARBA00022729"/>
    </source>
</evidence>
<dbReference type="Proteomes" id="UP000019486">
    <property type="component" value="Unassembled WGS sequence"/>
</dbReference>
<accession>W9GUI1</accession>
<dbReference type="GO" id="GO:0005576">
    <property type="term" value="C:extracellular region"/>
    <property type="evidence" value="ECO:0007669"/>
    <property type="project" value="InterPro"/>
</dbReference>
<dbReference type="PATRIC" id="fig|1385369.3.peg.5418"/>
<dbReference type="PANTHER" id="PTHR43037:SF1">
    <property type="entry name" value="BLL1128 PROTEIN"/>
    <property type="match status" value="1"/>
</dbReference>
<dbReference type="SUPFAM" id="SSF53474">
    <property type="entry name" value="alpha/beta-Hydrolases"/>
    <property type="match status" value="2"/>
</dbReference>
<dbReference type="GO" id="GO:0016787">
    <property type="term" value="F:hydrolase activity"/>
    <property type="evidence" value="ECO:0007669"/>
    <property type="project" value="UniProtKB-KW"/>
</dbReference>
<dbReference type="RefSeq" id="WP_084165086.1">
    <property type="nucleotide sequence ID" value="NZ_AVFL01000025.1"/>
</dbReference>
<dbReference type="OrthoDB" id="9767239at2"/>
<keyword evidence="4" id="KW-1185">Reference proteome</keyword>
<dbReference type="Pfam" id="PF10503">
    <property type="entry name" value="Esterase_PHB"/>
    <property type="match status" value="1"/>
</dbReference>
<name>W9GUI1_9PROT</name>
<gene>
    <name evidence="3" type="ORF">N825_17195</name>
</gene>
<evidence type="ECO:0000256" key="2">
    <source>
        <dbReference type="ARBA" id="ARBA00022801"/>
    </source>
</evidence>
<keyword evidence="1" id="KW-0732">Signal</keyword>
<dbReference type="NCBIfam" id="TIGR01840">
    <property type="entry name" value="esterase_phb"/>
    <property type="match status" value="1"/>
</dbReference>
<protein>
    <submittedName>
        <fullName evidence="3">Esterase</fullName>
    </submittedName>
</protein>
<dbReference type="EMBL" id="AVFL01000025">
    <property type="protein sequence ID" value="EWY37565.1"/>
    <property type="molecule type" value="Genomic_DNA"/>
</dbReference>
<dbReference type="STRING" id="1385369.N825_17195"/>
<comment type="caution">
    <text evidence="3">The sequence shown here is derived from an EMBL/GenBank/DDBJ whole genome shotgun (WGS) entry which is preliminary data.</text>
</comment>
<dbReference type="PANTHER" id="PTHR43037">
    <property type="entry name" value="UNNAMED PRODUCT-RELATED"/>
    <property type="match status" value="1"/>
</dbReference>